<dbReference type="Proteomes" id="UP000553016">
    <property type="component" value="Unassembled WGS sequence"/>
</dbReference>
<evidence type="ECO:0000313" key="2">
    <source>
        <dbReference type="EMBL" id="MBC2241649.1"/>
    </source>
</evidence>
<protein>
    <submittedName>
        <fullName evidence="1">Uncharacterized protein</fullName>
    </submittedName>
</protein>
<accession>A0A7X0XPW6</accession>
<dbReference type="EMBL" id="JAARZA010000007">
    <property type="protein sequence ID" value="MBC2241649.1"/>
    <property type="molecule type" value="Genomic_DNA"/>
</dbReference>
<dbReference type="AlphaFoldDB" id="A0A7X0XPW6"/>
<comment type="caution">
    <text evidence="1">The sequence shown here is derived from an EMBL/GenBank/DDBJ whole genome shotgun (WGS) entry which is preliminary data.</text>
</comment>
<proteinExistence type="predicted"/>
<name>A0A7X0XPW6_9LIST</name>
<organism evidence="1 3">
    <name type="scientific">Listeria booriae</name>
    <dbReference type="NCBI Taxonomy" id="1552123"/>
    <lineage>
        <taxon>Bacteria</taxon>
        <taxon>Bacillati</taxon>
        <taxon>Bacillota</taxon>
        <taxon>Bacilli</taxon>
        <taxon>Bacillales</taxon>
        <taxon>Listeriaceae</taxon>
        <taxon>Listeria</taxon>
    </lineage>
</organism>
<evidence type="ECO:0000313" key="4">
    <source>
        <dbReference type="Proteomes" id="UP000553016"/>
    </source>
</evidence>
<dbReference type="EMBL" id="JAARUV010000001">
    <property type="protein sequence ID" value="MBC1778404.1"/>
    <property type="molecule type" value="Genomic_DNA"/>
</dbReference>
<gene>
    <name evidence="1" type="ORF">HCA46_06075</name>
    <name evidence="2" type="ORF">HCB35_14305</name>
</gene>
<dbReference type="RefSeq" id="WP_185494644.1">
    <property type="nucleotide sequence ID" value="NZ_JAARUV010000001.1"/>
</dbReference>
<evidence type="ECO:0000313" key="3">
    <source>
        <dbReference type="Proteomes" id="UP000547643"/>
    </source>
</evidence>
<evidence type="ECO:0000313" key="1">
    <source>
        <dbReference type="EMBL" id="MBC1778404.1"/>
    </source>
</evidence>
<sequence>MKYFQLKEAQLTGLRNDLHMRDPRQKFDEIYVSATGRVNYDERKLNPDFVSIPPIVVSDTIKRLFKDYQADIEARAVYFNDIEQQKQFVYWWLELPTTRECLHEKTTYGARGEITELVIQAERAKMYHIFQIKHQNQYYWVINLAVAESLLRRGLSGFILEEVRSLMYNE</sequence>
<dbReference type="Proteomes" id="UP000547643">
    <property type="component" value="Unassembled WGS sequence"/>
</dbReference>
<reference evidence="3 4" key="1">
    <citation type="submission" date="2020-03" db="EMBL/GenBank/DDBJ databases">
        <title>Soil Listeria distribution.</title>
        <authorList>
            <person name="Liao J."/>
            <person name="Wiedmann M."/>
        </authorList>
    </citation>
    <scope>NUCLEOTIDE SEQUENCE [LARGE SCALE GENOMIC DNA]</scope>
    <source>
        <strain evidence="2 4">FSL L7-0149</strain>
        <strain evidence="1 3">FSL L7-1017</strain>
    </source>
</reference>